<dbReference type="AlphaFoldDB" id="U1G851"/>
<keyword evidence="2" id="KW-1185">Reference proteome</keyword>
<accession>U1G851</accession>
<dbReference type="GeneID" id="19243065"/>
<dbReference type="RefSeq" id="XP_007806213.1">
    <property type="nucleotide sequence ID" value="XM_007808022.1"/>
</dbReference>
<gene>
    <name evidence="1" type="ORF">EPUS_08214</name>
</gene>
<name>U1G851_ENDPU</name>
<proteinExistence type="predicted"/>
<dbReference type="EMBL" id="KE721540">
    <property type="protein sequence ID" value="ERF68148.1"/>
    <property type="molecule type" value="Genomic_DNA"/>
</dbReference>
<reference evidence="2" key="1">
    <citation type="journal article" date="2014" name="BMC Genomics">
        <title>Genome characteristics reveal the impact of lichenization on lichen-forming fungus Endocarpon pusillum Hedwig (Verrucariales, Ascomycota).</title>
        <authorList>
            <person name="Wang Y.-Y."/>
            <person name="Liu B."/>
            <person name="Zhang X.-Y."/>
            <person name="Zhou Q.-M."/>
            <person name="Zhang T."/>
            <person name="Li H."/>
            <person name="Yu Y.-F."/>
            <person name="Zhang X.-L."/>
            <person name="Hao X.-Y."/>
            <person name="Wang M."/>
            <person name="Wang L."/>
            <person name="Wei J.-C."/>
        </authorList>
    </citation>
    <scope>NUCLEOTIDE SEQUENCE [LARGE SCALE GENOMIC DNA]</scope>
    <source>
        <strain evidence="2">Z07020 / HMAS-L-300199</strain>
    </source>
</reference>
<dbReference type="Proteomes" id="UP000019373">
    <property type="component" value="Unassembled WGS sequence"/>
</dbReference>
<evidence type="ECO:0000313" key="2">
    <source>
        <dbReference type="Proteomes" id="UP000019373"/>
    </source>
</evidence>
<protein>
    <submittedName>
        <fullName evidence="1">Uncharacterized protein</fullName>
    </submittedName>
</protein>
<dbReference type="HOGENOM" id="CLU_953244_0_0_1"/>
<sequence length="292" mass="32995">MAQSQQEPGEDWMFPVDPDLFSLDSFEQANQKQNLFDWFSDIDNATYGNIAFDDQKDQPAEDGLPSIPFDIGDSIPRNLLNNGELELESYFGLADTSMLPVANPGLQMAHRPPTDFVARYFDPTLAASNCDTSDSWEYQSHTPMTTVPQRSEPCHAEVTSLNAFVDPNSILKHLAIEHGTVAGGSSQATDLDTPKNNVREQLQLSHDASLVRHERPVRRKRTTSKPLFPGCLTLDLGFPSATAKKLRKRKMKEECEMTKTVKSRSACLRCRFEKQKIILICLRHRTAREFEY</sequence>
<evidence type="ECO:0000313" key="1">
    <source>
        <dbReference type="EMBL" id="ERF68148.1"/>
    </source>
</evidence>
<organism evidence="1 2">
    <name type="scientific">Endocarpon pusillum (strain Z07020 / HMAS-L-300199)</name>
    <name type="common">Lichen-forming fungus</name>
    <dbReference type="NCBI Taxonomy" id="1263415"/>
    <lineage>
        <taxon>Eukaryota</taxon>
        <taxon>Fungi</taxon>
        <taxon>Dikarya</taxon>
        <taxon>Ascomycota</taxon>
        <taxon>Pezizomycotina</taxon>
        <taxon>Eurotiomycetes</taxon>
        <taxon>Chaetothyriomycetidae</taxon>
        <taxon>Verrucariales</taxon>
        <taxon>Verrucariaceae</taxon>
        <taxon>Endocarpon</taxon>
    </lineage>
</organism>